<dbReference type="InterPro" id="IPR026847">
    <property type="entry name" value="VPS13"/>
</dbReference>
<comment type="caution">
    <text evidence="2">The sequence shown here is derived from an EMBL/GenBank/DDBJ whole genome shotgun (WGS) entry which is preliminary data.</text>
</comment>
<dbReference type="GO" id="GO:0006623">
    <property type="term" value="P:protein targeting to vacuole"/>
    <property type="evidence" value="ECO:0007669"/>
    <property type="project" value="TreeGrafter"/>
</dbReference>
<keyword evidence="3" id="KW-1185">Reference proteome</keyword>
<evidence type="ECO:0000256" key="1">
    <source>
        <dbReference type="ARBA" id="ARBA00006545"/>
    </source>
</evidence>
<dbReference type="AlphaFoldDB" id="A0A8S1YGY1"/>
<dbReference type="PANTHER" id="PTHR16166:SF93">
    <property type="entry name" value="INTERMEMBRANE LIPID TRANSFER PROTEIN VPS13"/>
    <property type="match status" value="1"/>
</dbReference>
<dbReference type="GO" id="GO:0045053">
    <property type="term" value="P:protein retention in Golgi apparatus"/>
    <property type="evidence" value="ECO:0007669"/>
    <property type="project" value="TreeGrafter"/>
</dbReference>
<evidence type="ECO:0000313" key="3">
    <source>
        <dbReference type="Proteomes" id="UP000689195"/>
    </source>
</evidence>
<comment type="similarity">
    <text evidence="1">Belongs to the VPS13 family.</text>
</comment>
<dbReference type="OrthoDB" id="272810at2759"/>
<evidence type="ECO:0000313" key="2">
    <source>
        <dbReference type="EMBL" id="CAD8210664.1"/>
    </source>
</evidence>
<accession>A0A8S1YGY1</accession>
<dbReference type="Proteomes" id="UP000689195">
    <property type="component" value="Unassembled WGS sequence"/>
</dbReference>
<name>A0A8S1YGY1_9CILI</name>
<gene>
    <name evidence="2" type="ORF">PPENT_87.1.T1600050</name>
</gene>
<reference evidence="2" key="1">
    <citation type="submission" date="2021-01" db="EMBL/GenBank/DDBJ databases">
        <authorList>
            <consortium name="Genoscope - CEA"/>
            <person name="William W."/>
        </authorList>
    </citation>
    <scope>NUCLEOTIDE SEQUENCE</scope>
</reference>
<evidence type="ECO:0008006" key="4">
    <source>
        <dbReference type="Google" id="ProtNLM"/>
    </source>
</evidence>
<dbReference type="PANTHER" id="PTHR16166">
    <property type="entry name" value="VACUOLAR PROTEIN SORTING-ASSOCIATED PROTEIN VPS13"/>
    <property type="match status" value="1"/>
</dbReference>
<dbReference type="EMBL" id="CAJJDO010000160">
    <property type="protein sequence ID" value="CAD8210664.1"/>
    <property type="molecule type" value="Genomic_DNA"/>
</dbReference>
<protein>
    <recommendedName>
        <fullName evidence="4">Vacuolar protein sorting-associated protein 13 DH-like domain-containing protein</fullName>
    </recommendedName>
</protein>
<organism evidence="2 3">
    <name type="scientific">Paramecium pentaurelia</name>
    <dbReference type="NCBI Taxonomy" id="43138"/>
    <lineage>
        <taxon>Eukaryota</taxon>
        <taxon>Sar</taxon>
        <taxon>Alveolata</taxon>
        <taxon>Ciliophora</taxon>
        <taxon>Intramacronucleata</taxon>
        <taxon>Oligohymenophorea</taxon>
        <taxon>Peniculida</taxon>
        <taxon>Parameciidae</taxon>
        <taxon>Paramecium</taxon>
    </lineage>
</organism>
<proteinExistence type="inferred from homology"/>
<sequence>MNLQDKQLQLIDLFSIETNRLAIKINDTVIKNILYTINKITSINENQHEKLLQKFDWKLCPLPDKLIPTYFGSITIYPIIIQITVQWSNKDKDQDNNNSLFTSILSRIRFQLVSFSEAEILLKGIQMDDVQDSINGLCMKLTQRYLIDIYRQLPAIQFSCYKQFNQIIQKLRIRHMQYLIELPIEGFTQGPLEGGMGVISGATSLVSHTFSGVKNVVGTISSGLSKVTMNETYQQQRQIKNQKQARNFGSGIQEGSKSFVKGQTIQGAQQDGASGFLKGLWQGTSGLSIKSVTGVLDAISKTSEGVKNELSSYEQPNNNRIRYMRPLYQSDGYYKEYNQIEAEYYEVIKGIKKGKYENHRLLRVDALLTYIQKQSFSNLNQLYLKRQRTFWINFD</sequence>